<organism evidence="1 2">
    <name type="scientific">Bartonella vinsonii subsp. arupensis OK-94-513</name>
    <dbReference type="NCBI Taxonomy" id="1094562"/>
    <lineage>
        <taxon>Bacteria</taxon>
        <taxon>Pseudomonadati</taxon>
        <taxon>Pseudomonadota</taxon>
        <taxon>Alphaproteobacteria</taxon>
        <taxon>Hyphomicrobiales</taxon>
        <taxon>Bartonellaceae</taxon>
        <taxon>Bartonella</taxon>
    </lineage>
</organism>
<reference evidence="1 2" key="1">
    <citation type="submission" date="2012-03" db="EMBL/GenBank/DDBJ databases">
        <title>The Genome Sequence of Bartonella vinsonii subsp. arupensis OK-94-513.</title>
        <authorList>
            <consortium name="The Broad Institute Genome Sequencing Platform"/>
            <consortium name="The Broad Institute Genome Sequencing Center for Infectious Disease"/>
            <person name="Feldgarden M."/>
            <person name="Kirby J."/>
            <person name="Kosoy M."/>
            <person name="Birtles R."/>
            <person name="Probert W.S."/>
            <person name="Chiaraviglio L."/>
            <person name="Young S.K."/>
            <person name="Zeng Q."/>
            <person name="Gargeya S."/>
            <person name="Fitzgerald M."/>
            <person name="Haas B."/>
            <person name="Abouelleil A."/>
            <person name="Alvarado L."/>
            <person name="Arachchi H.M."/>
            <person name="Berlin A."/>
            <person name="Chapman S.B."/>
            <person name="Gearin G."/>
            <person name="Goldberg J."/>
            <person name="Griggs A."/>
            <person name="Gujja S."/>
            <person name="Hansen M."/>
            <person name="Heiman D."/>
            <person name="Howarth C."/>
            <person name="Larimer J."/>
            <person name="Lui A."/>
            <person name="MacDonald P.J.P."/>
            <person name="McCowen C."/>
            <person name="Montmayeur A."/>
            <person name="Murphy C."/>
            <person name="Neiman D."/>
            <person name="Pearson M."/>
            <person name="Priest M."/>
            <person name="Roberts A."/>
            <person name="Saif S."/>
            <person name="Shea T."/>
            <person name="Sisk P."/>
            <person name="Stolte C."/>
            <person name="Sykes S."/>
            <person name="Wortman J."/>
            <person name="Nusbaum C."/>
            <person name="Birren B."/>
        </authorList>
    </citation>
    <scope>NUCLEOTIDE SEQUENCE [LARGE SCALE GENOMIC DNA]</scope>
    <source>
        <strain evidence="1 2">OK-94-513</strain>
    </source>
</reference>
<name>J1JL10_BARVI</name>
<evidence type="ECO:0000313" key="2">
    <source>
        <dbReference type="Proteomes" id="UP000002304"/>
    </source>
</evidence>
<gene>
    <name evidence="1" type="ORF">ME1_01484</name>
</gene>
<proteinExistence type="predicted"/>
<dbReference type="HOGENOM" id="CLU_140839_0_0_5"/>
<dbReference type="Proteomes" id="UP000002304">
    <property type="component" value="Unassembled WGS sequence"/>
</dbReference>
<accession>J1JL10</accession>
<protein>
    <submittedName>
        <fullName evidence="1">Uncharacterized protein</fullName>
    </submittedName>
</protein>
<evidence type="ECO:0000313" key="1">
    <source>
        <dbReference type="EMBL" id="EJF85372.1"/>
    </source>
</evidence>
<comment type="caution">
    <text evidence="1">The sequence shown here is derived from an EMBL/GenBank/DDBJ whole genome shotgun (WGS) entry which is preliminary data.</text>
</comment>
<dbReference type="AlphaFoldDB" id="J1JL10"/>
<sequence>MCYFVVDNVLQIVFNDKCGTGRIVSKRGEVQCENPANAGFFIIGREYFMTSKNTEQAPPVKEKWIPPRAGLGRVKGIPNKMTRILKEAVLKAAEAAGNKIGNEGLVSYLEKQAMDCPAAYLALLGKVLPLQVTGEDGGAIKMITRVEIAPLVNDDRTD</sequence>
<dbReference type="PATRIC" id="fig|1094562.3.peg.1623"/>
<dbReference type="STRING" id="1094562.ME1_01484"/>
<dbReference type="EMBL" id="AILZ01000050">
    <property type="protein sequence ID" value="EJF85372.1"/>
    <property type="molecule type" value="Genomic_DNA"/>
</dbReference>